<proteinExistence type="predicted"/>
<gene>
    <name evidence="1" type="ORF">BRADI_2g37455v3</name>
</gene>
<evidence type="ECO:0000313" key="1">
    <source>
        <dbReference type="EMBL" id="KQK07699.2"/>
    </source>
</evidence>
<dbReference type="AlphaFoldDB" id="A0A0Q3IPC1"/>
<protein>
    <submittedName>
        <fullName evidence="1 2">Uncharacterized protein</fullName>
    </submittedName>
</protein>
<reference evidence="1 2" key="1">
    <citation type="journal article" date="2010" name="Nature">
        <title>Genome sequencing and analysis of the model grass Brachypodium distachyon.</title>
        <authorList>
            <consortium name="International Brachypodium Initiative"/>
        </authorList>
    </citation>
    <scope>NUCLEOTIDE SEQUENCE [LARGE SCALE GENOMIC DNA]</scope>
    <source>
        <strain evidence="1 2">Bd21</strain>
    </source>
</reference>
<evidence type="ECO:0000313" key="2">
    <source>
        <dbReference type="EnsemblPlants" id="KQK07699"/>
    </source>
</evidence>
<reference evidence="1" key="2">
    <citation type="submission" date="2017-06" db="EMBL/GenBank/DDBJ databases">
        <title>WGS assembly of Brachypodium distachyon.</title>
        <authorList>
            <consortium name="The International Brachypodium Initiative"/>
            <person name="Lucas S."/>
            <person name="Harmon-Smith M."/>
            <person name="Lail K."/>
            <person name="Tice H."/>
            <person name="Grimwood J."/>
            <person name="Bruce D."/>
            <person name="Barry K."/>
            <person name="Shu S."/>
            <person name="Lindquist E."/>
            <person name="Wang M."/>
            <person name="Pitluck S."/>
            <person name="Vogel J.P."/>
            <person name="Garvin D.F."/>
            <person name="Mockler T.C."/>
            <person name="Schmutz J."/>
            <person name="Rokhsar D."/>
            <person name="Bevan M.W."/>
        </authorList>
    </citation>
    <scope>NUCLEOTIDE SEQUENCE</scope>
    <source>
        <strain evidence="1">Bd21</strain>
    </source>
</reference>
<dbReference type="Gramene" id="KQK07699">
    <property type="protein sequence ID" value="KQK07699"/>
    <property type="gene ID" value="BRADI_2g37455v3"/>
</dbReference>
<dbReference type="EMBL" id="CM000881">
    <property type="protein sequence ID" value="KQK07699.2"/>
    <property type="molecule type" value="Genomic_DNA"/>
</dbReference>
<reference evidence="2" key="3">
    <citation type="submission" date="2018-08" db="UniProtKB">
        <authorList>
            <consortium name="EnsemblPlants"/>
        </authorList>
    </citation>
    <scope>IDENTIFICATION</scope>
    <source>
        <strain evidence="2">cv. Bd21</strain>
    </source>
</reference>
<accession>A0A0Q3IPC1</accession>
<name>A0A0Q3IPC1_BRADI</name>
<sequence length="31" mass="3447">MNQSINRINLFCILFVGSHSKGDMEHEVGVA</sequence>
<evidence type="ECO:0000313" key="3">
    <source>
        <dbReference type="Proteomes" id="UP000008810"/>
    </source>
</evidence>
<dbReference type="EnsemblPlants" id="KQK07699">
    <property type="protein sequence ID" value="KQK07699"/>
    <property type="gene ID" value="BRADI_2g37455v3"/>
</dbReference>
<dbReference type="Proteomes" id="UP000008810">
    <property type="component" value="Chromosome 2"/>
</dbReference>
<organism evidence="1">
    <name type="scientific">Brachypodium distachyon</name>
    <name type="common">Purple false brome</name>
    <name type="synonym">Trachynia distachya</name>
    <dbReference type="NCBI Taxonomy" id="15368"/>
    <lineage>
        <taxon>Eukaryota</taxon>
        <taxon>Viridiplantae</taxon>
        <taxon>Streptophyta</taxon>
        <taxon>Embryophyta</taxon>
        <taxon>Tracheophyta</taxon>
        <taxon>Spermatophyta</taxon>
        <taxon>Magnoliopsida</taxon>
        <taxon>Liliopsida</taxon>
        <taxon>Poales</taxon>
        <taxon>Poaceae</taxon>
        <taxon>BOP clade</taxon>
        <taxon>Pooideae</taxon>
        <taxon>Stipodae</taxon>
        <taxon>Brachypodieae</taxon>
        <taxon>Brachypodium</taxon>
    </lineage>
</organism>
<keyword evidence="3" id="KW-1185">Reference proteome</keyword>
<dbReference type="InParanoid" id="A0A0Q3IPC1"/>